<sequence length="400" mass="42806">MTKQPTDNQTDRILRNDVTKGTWFCIIFVLIIFFGFGSVMGIGPMFSTIMKTAHELLLNVVFYIMGVAVLAGAVSAVFSEFGVTALLNRVISPIMKPIFGLPGAAALGLIATFFSDNPAIVPMSKDQAFARYFKKYQWASLVNFGTTFGMGIVIVGGVLGINSGKYSFSLLIGFICAFIGGIFSTRLLMHFTKKMYGPDAPVDPEILSNDGNNSEIPAGKRVIRTGNPFQRGLNATFDGGKAGVELGMALIPGVIVFCTFVMMLTNGPSIVHGHEVYLGKAYEGVGLLPWIGKKLSFILNPLFGFNHNEVIGLPLTSLGAVGASLAGATSLAANGLMTGHDMAVYIAMGYCWCGFFSTTPSITDSMNLRDITTKAMGTQFLGGIIAGVVANYLWLLIQLF</sequence>
<dbReference type="AlphaFoldDB" id="A0AAU9DCV9"/>
<dbReference type="EMBL" id="AP026801">
    <property type="protein sequence ID" value="BDR55981.1"/>
    <property type="molecule type" value="Genomic_DNA"/>
</dbReference>
<keyword evidence="3" id="KW-1185">Reference proteome</keyword>
<feature type="transmembrane region" description="Helical" evidence="1">
    <location>
        <begin position="343"/>
        <end position="363"/>
    </location>
</feature>
<keyword evidence="1" id="KW-0812">Transmembrane</keyword>
<evidence type="ECO:0008006" key="4">
    <source>
        <dbReference type="Google" id="ProtNLM"/>
    </source>
</evidence>
<feature type="transmembrane region" description="Helical" evidence="1">
    <location>
        <begin position="56"/>
        <end position="78"/>
    </location>
</feature>
<gene>
    <name evidence="2" type="ORF">KIMC2_05430</name>
</gene>
<organism evidence="2 3">
    <name type="scientific">Xylocopilactobacillus apis</name>
    <dbReference type="NCBI Taxonomy" id="2932183"/>
    <lineage>
        <taxon>Bacteria</taxon>
        <taxon>Bacillati</taxon>
        <taxon>Bacillota</taxon>
        <taxon>Bacilli</taxon>
        <taxon>Lactobacillales</taxon>
        <taxon>Lactobacillaceae</taxon>
        <taxon>Xylocopilactobacillus</taxon>
    </lineage>
</organism>
<feature type="transmembrane region" description="Helical" evidence="1">
    <location>
        <begin position="98"/>
        <end position="115"/>
    </location>
</feature>
<feature type="transmembrane region" description="Helical" evidence="1">
    <location>
        <begin position="167"/>
        <end position="188"/>
    </location>
</feature>
<feature type="transmembrane region" description="Helical" evidence="1">
    <location>
        <begin position="246"/>
        <end position="265"/>
    </location>
</feature>
<feature type="transmembrane region" description="Helical" evidence="1">
    <location>
        <begin position="375"/>
        <end position="397"/>
    </location>
</feature>
<keyword evidence="1" id="KW-0472">Membrane</keyword>
<reference evidence="2 3" key="1">
    <citation type="journal article" date="2023" name="Microbiol. Spectr.">
        <title>Symbiosis of Carpenter Bees with Uncharacterized Lactic Acid Bacteria Showing NAD Auxotrophy.</title>
        <authorList>
            <person name="Kawasaki S."/>
            <person name="Ozawa K."/>
            <person name="Mori T."/>
            <person name="Yamamoto A."/>
            <person name="Ito M."/>
            <person name="Ohkuma M."/>
            <person name="Sakamoto M."/>
            <person name="Matsutani M."/>
        </authorList>
    </citation>
    <scope>NUCLEOTIDE SEQUENCE [LARGE SCALE GENOMIC DNA]</scope>
    <source>
        <strain evidence="2 3">KimC2</strain>
    </source>
</reference>
<protein>
    <recommendedName>
        <fullName evidence="4">Transporter gate domain protein</fullName>
    </recommendedName>
</protein>
<feature type="transmembrane region" description="Helical" evidence="1">
    <location>
        <begin position="21"/>
        <end position="44"/>
    </location>
</feature>
<name>A0AAU9DCV9_9LACO</name>
<dbReference type="RefSeq" id="WP_317697790.1">
    <property type="nucleotide sequence ID" value="NZ_AP026801.1"/>
</dbReference>
<dbReference type="KEGG" id="xak:KIMC2_05430"/>
<dbReference type="Proteomes" id="UP001321804">
    <property type="component" value="Chromosome"/>
</dbReference>
<proteinExistence type="predicted"/>
<evidence type="ECO:0000313" key="3">
    <source>
        <dbReference type="Proteomes" id="UP001321804"/>
    </source>
</evidence>
<evidence type="ECO:0000313" key="2">
    <source>
        <dbReference type="EMBL" id="BDR55981.1"/>
    </source>
</evidence>
<feature type="transmembrane region" description="Helical" evidence="1">
    <location>
        <begin position="311"/>
        <end position="331"/>
    </location>
</feature>
<feature type="transmembrane region" description="Helical" evidence="1">
    <location>
        <begin position="136"/>
        <end position="161"/>
    </location>
</feature>
<accession>A0AAU9DCV9</accession>
<keyword evidence="1" id="KW-1133">Transmembrane helix</keyword>
<evidence type="ECO:0000256" key="1">
    <source>
        <dbReference type="SAM" id="Phobius"/>
    </source>
</evidence>